<protein>
    <submittedName>
        <fullName evidence="1">Uncharacterized protein</fullName>
    </submittedName>
</protein>
<sequence length="210" mass="23359">MAIFNLAPLPAPGLMLFQGYTAQRPESFIMKQKDVIAFKEKYTISFVSPTGGPGAPFLEIKEKKKKRITFKTMAGKEVMTIVKQTHEWSGRGTEYHGMRPDGTKMWHLKLHRGLTKTKYKLTIMLTSKTSQTLVVRNKVLGQDKGILLNGAPAATMSQPEVWSHVRREDFIHIAPGMDILLALGVNWVRVDKQNTDAHAAASAASDAVVK</sequence>
<dbReference type="OrthoDB" id="3658421at2759"/>
<evidence type="ECO:0000313" key="1">
    <source>
        <dbReference type="EMBL" id="KAF2800276.1"/>
    </source>
</evidence>
<dbReference type="Proteomes" id="UP000799757">
    <property type="component" value="Unassembled WGS sequence"/>
</dbReference>
<dbReference type="Pfam" id="PF04525">
    <property type="entry name" value="LOR"/>
    <property type="match status" value="1"/>
</dbReference>
<gene>
    <name evidence="1" type="ORF">K505DRAFT_404114</name>
</gene>
<evidence type="ECO:0000313" key="2">
    <source>
        <dbReference type="Proteomes" id="UP000799757"/>
    </source>
</evidence>
<reference evidence="1" key="1">
    <citation type="journal article" date="2020" name="Stud. Mycol.">
        <title>101 Dothideomycetes genomes: a test case for predicting lifestyles and emergence of pathogens.</title>
        <authorList>
            <person name="Haridas S."/>
            <person name="Albert R."/>
            <person name="Binder M."/>
            <person name="Bloem J."/>
            <person name="Labutti K."/>
            <person name="Salamov A."/>
            <person name="Andreopoulos B."/>
            <person name="Baker S."/>
            <person name="Barry K."/>
            <person name="Bills G."/>
            <person name="Bluhm B."/>
            <person name="Cannon C."/>
            <person name="Castanera R."/>
            <person name="Culley D."/>
            <person name="Daum C."/>
            <person name="Ezra D."/>
            <person name="Gonzalez J."/>
            <person name="Henrissat B."/>
            <person name="Kuo A."/>
            <person name="Liang C."/>
            <person name="Lipzen A."/>
            <person name="Lutzoni F."/>
            <person name="Magnuson J."/>
            <person name="Mondo S."/>
            <person name="Nolan M."/>
            <person name="Ohm R."/>
            <person name="Pangilinan J."/>
            <person name="Park H.-J."/>
            <person name="Ramirez L."/>
            <person name="Alfaro M."/>
            <person name="Sun H."/>
            <person name="Tritt A."/>
            <person name="Yoshinaga Y."/>
            <person name="Zwiers L.-H."/>
            <person name="Turgeon B."/>
            <person name="Goodwin S."/>
            <person name="Spatafora J."/>
            <person name="Crous P."/>
            <person name="Grigoriev I."/>
        </authorList>
    </citation>
    <scope>NUCLEOTIDE SEQUENCE</scope>
    <source>
        <strain evidence="1">CBS 109.77</strain>
    </source>
</reference>
<name>A0A6A6XUN1_9PLEO</name>
<dbReference type="InterPro" id="IPR007612">
    <property type="entry name" value="LOR"/>
</dbReference>
<dbReference type="Gene3D" id="2.40.160.200">
    <property type="entry name" value="LURP1-related"/>
    <property type="match status" value="1"/>
</dbReference>
<dbReference type="AlphaFoldDB" id="A0A6A6XUN1"/>
<proteinExistence type="predicted"/>
<dbReference type="EMBL" id="MU001750">
    <property type="protein sequence ID" value="KAF2800276.1"/>
    <property type="molecule type" value="Genomic_DNA"/>
</dbReference>
<accession>A0A6A6XUN1</accession>
<keyword evidence="2" id="KW-1185">Reference proteome</keyword>
<organism evidence="1 2">
    <name type="scientific">Melanomma pulvis-pyrius CBS 109.77</name>
    <dbReference type="NCBI Taxonomy" id="1314802"/>
    <lineage>
        <taxon>Eukaryota</taxon>
        <taxon>Fungi</taxon>
        <taxon>Dikarya</taxon>
        <taxon>Ascomycota</taxon>
        <taxon>Pezizomycotina</taxon>
        <taxon>Dothideomycetes</taxon>
        <taxon>Pleosporomycetidae</taxon>
        <taxon>Pleosporales</taxon>
        <taxon>Melanommataceae</taxon>
        <taxon>Melanomma</taxon>
    </lineage>
</organism>
<dbReference type="InterPro" id="IPR038595">
    <property type="entry name" value="LOR_sf"/>
</dbReference>